<protein>
    <recommendedName>
        <fullName evidence="2">Photosynthetic reaction center cytochrome c subunit</fullName>
    </recommendedName>
</protein>
<evidence type="ECO:0000256" key="7">
    <source>
        <dbReference type="ARBA" id="ARBA00022982"/>
    </source>
</evidence>
<dbReference type="InterPro" id="IPR003158">
    <property type="entry name" value="Photosyn_RC_cyt_c-su"/>
</dbReference>
<evidence type="ECO:0000313" key="10">
    <source>
        <dbReference type="Proteomes" id="UP000075320"/>
    </source>
</evidence>
<sequence length="129" mass="14474">MISDQRFPQDSFMHRISSLILSLGLVLSWSPTAHSESVAAFVSKEEQIREQMITISRELGVTCTECHKVTNFADGSKKSFKVGKEHMKLTQMLKENGMNGKNGPAATCYMCHRGKLMPDYKEPTPNKAH</sequence>
<keyword evidence="10" id="KW-1185">Reference proteome</keyword>
<keyword evidence="8" id="KW-0408">Iron</keyword>
<dbReference type="Gene3D" id="1.10.468.10">
    <property type="entry name" value="Photosynthetic Reaction Center, subunit C, domain 2"/>
    <property type="match status" value="1"/>
</dbReference>
<comment type="function">
    <text evidence="1">The reaction center of purple bacteria contains a tightly bound cytochrome molecule which re-reduces the photo oxidized primary electron donor.</text>
</comment>
<gene>
    <name evidence="9" type="ORF">AZI86_18015</name>
</gene>
<evidence type="ECO:0000256" key="4">
    <source>
        <dbReference type="ARBA" id="ARBA00022531"/>
    </source>
</evidence>
<evidence type="ECO:0000256" key="8">
    <source>
        <dbReference type="ARBA" id="ARBA00023004"/>
    </source>
</evidence>
<evidence type="ECO:0000256" key="6">
    <source>
        <dbReference type="ARBA" id="ARBA00022723"/>
    </source>
</evidence>
<dbReference type="EMBL" id="LUKE01000006">
    <property type="protein sequence ID" value="KYG61600.1"/>
    <property type="molecule type" value="Genomic_DNA"/>
</dbReference>
<name>A0A150WF65_BDEBC</name>
<evidence type="ECO:0000256" key="5">
    <source>
        <dbReference type="ARBA" id="ARBA00022617"/>
    </source>
</evidence>
<evidence type="ECO:0000256" key="1">
    <source>
        <dbReference type="ARBA" id="ARBA00003196"/>
    </source>
</evidence>
<evidence type="ECO:0000256" key="2">
    <source>
        <dbReference type="ARBA" id="ARBA00015978"/>
    </source>
</evidence>
<dbReference type="SUPFAM" id="SSF48695">
    <property type="entry name" value="Multiheme cytochromes"/>
    <property type="match status" value="1"/>
</dbReference>
<keyword evidence="7" id="KW-0249">Electron transport</keyword>
<evidence type="ECO:0000313" key="9">
    <source>
        <dbReference type="EMBL" id="KYG61600.1"/>
    </source>
</evidence>
<reference evidence="9 10" key="1">
    <citation type="submission" date="2016-03" db="EMBL/GenBank/DDBJ databases">
        <authorList>
            <person name="Ploux O."/>
        </authorList>
    </citation>
    <scope>NUCLEOTIDE SEQUENCE [LARGE SCALE GENOMIC DNA]</scope>
    <source>
        <strain evidence="9 10">R0</strain>
    </source>
</reference>
<keyword evidence="5" id="KW-0349">Heme</keyword>
<proteinExistence type="predicted"/>
<keyword evidence="6" id="KW-0479">Metal-binding</keyword>
<organism evidence="9 10">
    <name type="scientific">Bdellovibrio bacteriovorus</name>
    <dbReference type="NCBI Taxonomy" id="959"/>
    <lineage>
        <taxon>Bacteria</taxon>
        <taxon>Pseudomonadati</taxon>
        <taxon>Bdellovibrionota</taxon>
        <taxon>Bdellovibrionia</taxon>
        <taxon>Bdellovibrionales</taxon>
        <taxon>Pseudobdellovibrionaceae</taxon>
        <taxon>Bdellovibrio</taxon>
    </lineage>
</organism>
<comment type="caution">
    <text evidence="9">The sequence shown here is derived from an EMBL/GenBank/DDBJ whole genome shotgun (WGS) entry which is preliminary data.</text>
</comment>
<accession>A0A150WF65</accession>
<dbReference type="Pfam" id="PF02276">
    <property type="entry name" value="CytoC_RC"/>
    <property type="match status" value="1"/>
</dbReference>
<keyword evidence="4" id="KW-0602">Photosynthesis</keyword>
<dbReference type="InterPro" id="IPR023119">
    <property type="entry name" value="Multihaem_cyt_PRC_cyt_su-like"/>
</dbReference>
<dbReference type="InterPro" id="IPR036280">
    <property type="entry name" value="Multihaem_cyt_sf"/>
</dbReference>
<evidence type="ECO:0000256" key="3">
    <source>
        <dbReference type="ARBA" id="ARBA00022448"/>
    </source>
</evidence>
<keyword evidence="3" id="KW-0813">Transport</keyword>
<dbReference type="Proteomes" id="UP000075320">
    <property type="component" value="Unassembled WGS sequence"/>
</dbReference>
<dbReference type="AlphaFoldDB" id="A0A150WF65"/>